<evidence type="ECO:0000256" key="2">
    <source>
        <dbReference type="ARBA" id="ARBA00022679"/>
    </source>
</evidence>
<evidence type="ECO:0000256" key="3">
    <source>
        <dbReference type="ARBA" id="ARBA00022691"/>
    </source>
</evidence>
<dbReference type="Pfam" id="PF22458">
    <property type="entry name" value="RsmF-B_ferredox"/>
    <property type="match status" value="1"/>
</dbReference>
<feature type="active site" description="Nucleophile" evidence="5">
    <location>
        <position position="359"/>
    </location>
</feature>
<dbReference type="GO" id="GO:0008173">
    <property type="term" value="F:RNA methyltransferase activity"/>
    <property type="evidence" value="ECO:0007669"/>
    <property type="project" value="InterPro"/>
</dbReference>
<dbReference type="Pfam" id="PF01189">
    <property type="entry name" value="Methyltr_RsmB-F"/>
    <property type="match status" value="1"/>
</dbReference>
<evidence type="ECO:0000256" key="5">
    <source>
        <dbReference type="PROSITE-ProRule" id="PRU01023"/>
    </source>
</evidence>
<keyword evidence="1 5" id="KW-0489">Methyltransferase</keyword>
<name>A0A3A8JYF4_9BACT</name>
<comment type="caution">
    <text evidence="5">Lacks conserved residue(s) required for the propagation of feature annotation.</text>
</comment>
<feature type="binding site" evidence="5">
    <location>
        <position position="266"/>
    </location>
    <ligand>
        <name>S-adenosyl-L-methionine</name>
        <dbReference type="ChEBI" id="CHEBI:59789"/>
    </ligand>
</feature>
<dbReference type="PRINTS" id="PR02008">
    <property type="entry name" value="RCMTFAMILY"/>
</dbReference>
<keyword evidence="8" id="KW-1185">Reference proteome</keyword>
<dbReference type="InterPro" id="IPR023267">
    <property type="entry name" value="RCMT"/>
</dbReference>
<dbReference type="AlphaFoldDB" id="A0A3A8JYF4"/>
<reference evidence="8" key="1">
    <citation type="submission" date="2018-09" db="EMBL/GenBank/DDBJ databases">
        <authorList>
            <person name="Livingstone P.G."/>
            <person name="Whitworth D.E."/>
        </authorList>
    </citation>
    <scope>NUCLEOTIDE SEQUENCE [LARGE SCALE GENOMIC DNA]</scope>
    <source>
        <strain evidence="8">CA043D</strain>
    </source>
</reference>
<dbReference type="OrthoDB" id="9810297at2"/>
<comment type="similarity">
    <text evidence="5">Belongs to the class I-like SAM-binding methyltransferase superfamily. RsmB/NOP family.</text>
</comment>
<dbReference type="SUPFAM" id="SSF53335">
    <property type="entry name" value="S-adenosyl-L-methionine-dependent methyltransferases"/>
    <property type="match status" value="1"/>
</dbReference>
<evidence type="ECO:0000313" key="7">
    <source>
        <dbReference type="EMBL" id="RKG99986.1"/>
    </source>
</evidence>
<evidence type="ECO:0000259" key="6">
    <source>
        <dbReference type="PROSITE" id="PS51686"/>
    </source>
</evidence>
<evidence type="ECO:0000256" key="1">
    <source>
        <dbReference type="ARBA" id="ARBA00022603"/>
    </source>
</evidence>
<accession>A0A3A8JYF4</accession>
<evidence type="ECO:0000313" key="8">
    <source>
        <dbReference type="Proteomes" id="UP000268313"/>
    </source>
</evidence>
<dbReference type="InterPro" id="IPR001678">
    <property type="entry name" value="MeTrfase_RsmB-F_NOP2_dom"/>
</dbReference>
<dbReference type="CDD" id="cd02440">
    <property type="entry name" value="AdoMet_MTases"/>
    <property type="match status" value="1"/>
</dbReference>
<keyword evidence="3 5" id="KW-0949">S-adenosyl-L-methionine</keyword>
<dbReference type="GO" id="GO:0003723">
    <property type="term" value="F:RNA binding"/>
    <property type="evidence" value="ECO:0007669"/>
    <property type="project" value="UniProtKB-UniRule"/>
</dbReference>
<dbReference type="InterPro" id="IPR029063">
    <property type="entry name" value="SAM-dependent_MTases_sf"/>
</dbReference>
<feature type="binding site" evidence="5">
    <location>
        <position position="306"/>
    </location>
    <ligand>
        <name>S-adenosyl-L-methionine</name>
        <dbReference type="ChEBI" id="CHEBI:59789"/>
    </ligand>
</feature>
<dbReference type="Gene3D" id="3.30.70.1170">
    <property type="entry name" value="Sun protein, domain 3"/>
    <property type="match status" value="1"/>
</dbReference>
<evidence type="ECO:0000256" key="4">
    <source>
        <dbReference type="ARBA" id="ARBA00022884"/>
    </source>
</evidence>
<dbReference type="Proteomes" id="UP000268313">
    <property type="component" value="Unassembled WGS sequence"/>
</dbReference>
<protein>
    <submittedName>
        <fullName evidence="7">RsmB/NOP family class I SAM-dependent RNA methyltransferase</fullName>
    </submittedName>
</protein>
<sequence length="423" mass="45540">MSTVLFDPISRLASQPWSALHGLGPVVSDALARVLSGDPAERVLDRTLRAHRDLTREGRQALKEAVFNVGLWRRRLGFLLDSPDAPPSQLLFALLHGLVGVSAPEAASWAGLEAPVPLRTGTPPSLALQASLPDWLADHFIQELGPEADDFCSHLNVPGPITLRVNPARISREALAARLASEGVPTRPGSWSPLALHVDGPRPNLYALPSLREGLFEVQDEGSQLLGLLVEARPGETVLDLCAGAGGKTLQLGAAMADSGRLMAYDPDGERLDRLQQRASRAGLTRVQVLRTPPAPGLNADRVLADVPCSELGSLRRGPDLRFRLTPDSLSQHAAIQRDILARAGDVVRPGGRVVYATCTVNRAENQDVVEDFLRSRPDFHSVRPGSGWLPDACLQDGFLFVTPHRHGTDGFFAAVLERSSKG</sequence>
<dbReference type="InterPro" id="IPR054728">
    <property type="entry name" value="RsmB-like_ferredoxin"/>
</dbReference>
<dbReference type="PANTHER" id="PTHR22807">
    <property type="entry name" value="NOP2 YEAST -RELATED NOL1/NOP2/FMU SUN DOMAIN-CONTAINING"/>
    <property type="match status" value="1"/>
</dbReference>
<organism evidence="7 8">
    <name type="scientific">Corallococcus carmarthensis</name>
    <dbReference type="NCBI Taxonomy" id="2316728"/>
    <lineage>
        <taxon>Bacteria</taxon>
        <taxon>Pseudomonadati</taxon>
        <taxon>Myxococcota</taxon>
        <taxon>Myxococcia</taxon>
        <taxon>Myxococcales</taxon>
        <taxon>Cystobacterineae</taxon>
        <taxon>Myxococcaceae</taxon>
        <taxon>Corallococcus</taxon>
    </lineage>
</organism>
<keyword evidence="2 5" id="KW-0808">Transferase</keyword>
<dbReference type="PROSITE" id="PS51686">
    <property type="entry name" value="SAM_MT_RSMB_NOP"/>
    <property type="match status" value="1"/>
</dbReference>
<keyword evidence="4 5" id="KW-0694">RNA-binding</keyword>
<gene>
    <name evidence="7" type="ORF">D7X32_24915</name>
</gene>
<dbReference type="Gene3D" id="3.40.50.150">
    <property type="entry name" value="Vaccinia Virus protein VP39"/>
    <property type="match status" value="1"/>
</dbReference>
<dbReference type="EMBL" id="RAWE01000102">
    <property type="protein sequence ID" value="RKG99986.1"/>
    <property type="molecule type" value="Genomic_DNA"/>
</dbReference>
<dbReference type="PANTHER" id="PTHR22807:SF53">
    <property type="entry name" value="RIBOSOMAL RNA SMALL SUBUNIT METHYLTRANSFERASE B-RELATED"/>
    <property type="match status" value="1"/>
</dbReference>
<dbReference type="GO" id="GO:0001510">
    <property type="term" value="P:RNA methylation"/>
    <property type="evidence" value="ECO:0007669"/>
    <property type="project" value="InterPro"/>
</dbReference>
<feature type="domain" description="SAM-dependent MTase RsmB/NOP-type" evidence="6">
    <location>
        <begin position="151"/>
        <end position="420"/>
    </location>
</feature>
<comment type="caution">
    <text evidence="7">The sequence shown here is derived from an EMBL/GenBank/DDBJ whole genome shotgun (WGS) entry which is preliminary data.</text>
</comment>
<dbReference type="InterPro" id="IPR049560">
    <property type="entry name" value="MeTrfase_RsmB-F_NOP2_cat"/>
</dbReference>
<proteinExistence type="inferred from homology"/>